<gene>
    <name evidence="2" type="ORF">ET495_15395</name>
</gene>
<evidence type="ECO:0000256" key="1">
    <source>
        <dbReference type="SAM" id="Phobius"/>
    </source>
</evidence>
<dbReference type="Proteomes" id="UP000291758">
    <property type="component" value="Chromosome"/>
</dbReference>
<name>A0A4P6ER51_9MICO</name>
<keyword evidence="1" id="KW-0812">Transmembrane</keyword>
<accession>A0A4P6ER51</accession>
<keyword evidence="3" id="KW-1185">Reference proteome</keyword>
<feature type="transmembrane region" description="Helical" evidence="1">
    <location>
        <begin position="25"/>
        <end position="43"/>
    </location>
</feature>
<dbReference type="EMBL" id="CP035495">
    <property type="protein sequence ID" value="QAY64363.1"/>
    <property type="molecule type" value="Genomic_DNA"/>
</dbReference>
<dbReference type="RefSeq" id="WP_129205515.1">
    <property type="nucleotide sequence ID" value="NZ_CP035495.1"/>
</dbReference>
<reference evidence="2 3" key="1">
    <citation type="submission" date="2019-01" db="EMBL/GenBank/DDBJ databases">
        <title>Genome sequencing of strain 2JSPR-7.</title>
        <authorList>
            <person name="Heo J."/>
            <person name="Kim S.-J."/>
            <person name="Kim J.-S."/>
            <person name="Hong S.-B."/>
            <person name="Kwon S.-W."/>
        </authorList>
    </citation>
    <scope>NUCLEOTIDE SEQUENCE [LARGE SCALE GENOMIC DNA]</scope>
    <source>
        <strain evidence="2 3">2JSPR-7</strain>
    </source>
</reference>
<sequence length="184" mass="18981">MIMTAFLAGVRLLRTSDGAEVGANVIAVTVLVALCALLLALVVRRVRACAENAARHRPGAVVVPGYTTAEMCDLAAVAGASTHGWLSMGGSPVAVVVTADGFEVWGRADDAPRWVVRREPGAVAIGSGVYGSRIRRAVRLDDGTLGAVFVPAFRPLRATGGMVGDDVERAVAVLSGRGRAPLHG</sequence>
<keyword evidence="1" id="KW-0472">Membrane</keyword>
<organism evidence="2 3">
    <name type="scientific">Xylanimonas allomyrinae</name>
    <dbReference type="NCBI Taxonomy" id="2509459"/>
    <lineage>
        <taxon>Bacteria</taxon>
        <taxon>Bacillati</taxon>
        <taxon>Actinomycetota</taxon>
        <taxon>Actinomycetes</taxon>
        <taxon>Micrococcales</taxon>
        <taxon>Promicromonosporaceae</taxon>
        <taxon>Xylanimonas</taxon>
    </lineage>
</organism>
<protein>
    <submittedName>
        <fullName evidence="2">Uncharacterized protein</fullName>
    </submittedName>
</protein>
<dbReference type="KEGG" id="xyl:ET495_15395"/>
<evidence type="ECO:0000313" key="2">
    <source>
        <dbReference type="EMBL" id="QAY64363.1"/>
    </source>
</evidence>
<evidence type="ECO:0000313" key="3">
    <source>
        <dbReference type="Proteomes" id="UP000291758"/>
    </source>
</evidence>
<dbReference type="OrthoDB" id="5145488at2"/>
<keyword evidence="1" id="KW-1133">Transmembrane helix</keyword>
<dbReference type="AlphaFoldDB" id="A0A4P6ER51"/>
<proteinExistence type="predicted"/>